<evidence type="ECO:0000256" key="10">
    <source>
        <dbReference type="ARBA" id="ARBA00023136"/>
    </source>
</evidence>
<dbReference type="FunFam" id="1.10.287.70:FF:000034">
    <property type="entry name" value="Potassium voltage-gated channel subfamily B member"/>
    <property type="match status" value="1"/>
</dbReference>
<dbReference type="OrthoDB" id="296522at2759"/>
<dbReference type="InterPro" id="IPR003971">
    <property type="entry name" value="K_chnl_volt-dep_Kv5/Kv9"/>
</dbReference>
<keyword evidence="4 13" id="KW-0812">Transmembrane</keyword>
<proteinExistence type="predicted"/>
<dbReference type="RefSeq" id="XP_051071068.1">
    <property type="nucleotide sequence ID" value="XM_051211036.1"/>
</dbReference>
<organism evidence="16">
    <name type="scientific">Schistosoma haematobium</name>
    <name type="common">Blood fluke</name>
    <dbReference type="NCBI Taxonomy" id="6185"/>
    <lineage>
        <taxon>Eukaryota</taxon>
        <taxon>Metazoa</taxon>
        <taxon>Spiralia</taxon>
        <taxon>Lophotrochozoa</taxon>
        <taxon>Platyhelminthes</taxon>
        <taxon>Trematoda</taxon>
        <taxon>Digenea</taxon>
        <taxon>Strigeidida</taxon>
        <taxon>Schistosomatoidea</taxon>
        <taxon>Schistosomatidae</taxon>
        <taxon>Schistosoma</taxon>
    </lineage>
</organism>
<dbReference type="Pfam" id="PF00520">
    <property type="entry name" value="Ion_trans"/>
    <property type="match status" value="1"/>
</dbReference>
<dbReference type="InterPro" id="IPR027359">
    <property type="entry name" value="Volt_channel_dom_sf"/>
</dbReference>
<dbReference type="SUPFAM" id="SSF54695">
    <property type="entry name" value="POZ domain"/>
    <property type="match status" value="1"/>
</dbReference>
<evidence type="ECO:0000256" key="8">
    <source>
        <dbReference type="ARBA" id="ARBA00022989"/>
    </source>
</evidence>
<dbReference type="InterPro" id="IPR000210">
    <property type="entry name" value="BTB/POZ_dom"/>
</dbReference>
<evidence type="ECO:0000256" key="9">
    <source>
        <dbReference type="ARBA" id="ARBA00023065"/>
    </source>
</evidence>
<dbReference type="InterPro" id="IPR011333">
    <property type="entry name" value="SKP1/BTB/POZ_sf"/>
</dbReference>
<dbReference type="InterPro" id="IPR005821">
    <property type="entry name" value="Ion_trans_dom"/>
</dbReference>
<evidence type="ECO:0000256" key="2">
    <source>
        <dbReference type="ARBA" id="ARBA00022448"/>
    </source>
</evidence>
<dbReference type="InterPro" id="IPR003968">
    <property type="entry name" value="K_chnl_volt-dep_Kv"/>
</dbReference>
<dbReference type="PANTHER" id="PTHR11537">
    <property type="entry name" value="VOLTAGE-GATED POTASSIUM CHANNEL"/>
    <property type="match status" value="1"/>
</dbReference>
<keyword evidence="6" id="KW-0851">Voltage-gated channel</keyword>
<evidence type="ECO:0000256" key="4">
    <source>
        <dbReference type="ARBA" id="ARBA00022692"/>
    </source>
</evidence>
<feature type="transmembrane region" description="Helical" evidence="13">
    <location>
        <begin position="501"/>
        <end position="518"/>
    </location>
</feature>
<keyword evidence="3" id="KW-0633">Potassium transport</keyword>
<dbReference type="CTD" id="24595154"/>
<evidence type="ECO:0000313" key="17">
    <source>
        <dbReference type="Proteomes" id="UP000471633"/>
    </source>
</evidence>
<dbReference type="PANTHER" id="PTHR11537:SF254">
    <property type="entry name" value="POTASSIUM VOLTAGE-GATED CHANNEL PROTEIN SHAB"/>
    <property type="match status" value="1"/>
</dbReference>
<dbReference type="PRINTS" id="PR00169">
    <property type="entry name" value="KCHANNEL"/>
</dbReference>
<evidence type="ECO:0000256" key="1">
    <source>
        <dbReference type="ARBA" id="ARBA00004141"/>
    </source>
</evidence>
<reference evidence="15" key="4">
    <citation type="journal article" date="2022" name="PLoS Pathog.">
        <title>Chromosome-level genome of Schistosoma haematobium underpins genome-wide explorations of molecular variation.</title>
        <authorList>
            <person name="Stroehlein A.J."/>
            <person name="Korhonen P.K."/>
            <person name="Lee V.V."/>
            <person name="Ralph S.A."/>
            <person name="Mentink-Kane M."/>
            <person name="You H."/>
            <person name="McManus D.P."/>
            <person name="Tchuente L.T."/>
            <person name="Stothard J.R."/>
            <person name="Kaur P."/>
            <person name="Dudchenko O."/>
            <person name="Aiden E.L."/>
            <person name="Yang B."/>
            <person name="Yang H."/>
            <person name="Emery A.M."/>
            <person name="Webster B.L."/>
            <person name="Brindley P.J."/>
            <person name="Rollinson D."/>
            <person name="Chang B.C.H."/>
            <person name="Gasser R.B."/>
            <person name="Young N.D."/>
        </authorList>
    </citation>
    <scope>NUCLEOTIDE SEQUENCE</scope>
</reference>
<keyword evidence="2" id="KW-0813">Transport</keyword>
<dbReference type="GO" id="GO:0001508">
    <property type="term" value="P:action potential"/>
    <property type="evidence" value="ECO:0007669"/>
    <property type="project" value="TreeGrafter"/>
</dbReference>
<feature type="transmembrane region" description="Helical" evidence="13">
    <location>
        <begin position="400"/>
        <end position="419"/>
    </location>
</feature>
<protein>
    <submittedName>
        <fullName evidence="16">Potassium voltage-gated channel protein Shab</fullName>
    </submittedName>
    <submittedName>
        <fullName evidence="15">Potassium voltage-gated channel sub B member 1, variant 2</fullName>
    </submittedName>
</protein>
<dbReference type="GO" id="GO:0005251">
    <property type="term" value="F:delayed rectifier potassium channel activity"/>
    <property type="evidence" value="ECO:0007669"/>
    <property type="project" value="TreeGrafter"/>
</dbReference>
<dbReference type="GO" id="GO:0008076">
    <property type="term" value="C:voltage-gated potassium channel complex"/>
    <property type="evidence" value="ECO:0007669"/>
    <property type="project" value="InterPro"/>
</dbReference>
<name>A0A095CAK8_SCHHA</name>
<dbReference type="InterPro" id="IPR028325">
    <property type="entry name" value="VG_K_chnl"/>
</dbReference>
<reference evidence="15" key="2">
    <citation type="journal article" date="2019" name="Gigascience">
        <title>High-quality Schistosoma haematobium genome achieved by single-molecule and long-range sequencing.</title>
        <authorList>
            <person name="Stroehlein A.J."/>
            <person name="Korhonen P.K."/>
            <person name="Chong T.M."/>
            <person name="Lim Y.L."/>
            <person name="Chan K.G."/>
            <person name="Webster B."/>
            <person name="Rollinson D."/>
            <person name="Brindley P.J."/>
            <person name="Gasser R.B."/>
            <person name="Young N.D."/>
        </authorList>
    </citation>
    <scope>NUCLEOTIDE SEQUENCE</scope>
</reference>
<evidence type="ECO:0000259" key="14">
    <source>
        <dbReference type="SMART" id="SM00225"/>
    </source>
</evidence>
<keyword evidence="9" id="KW-0406">Ion transport</keyword>
<reference evidence="15" key="3">
    <citation type="submission" date="2021-06" db="EMBL/GenBank/DDBJ databases">
        <title>Chromosome-level genome assembly for S. haematobium.</title>
        <authorList>
            <person name="Stroehlein A.J."/>
        </authorList>
    </citation>
    <scope>NUCLEOTIDE SEQUENCE</scope>
</reference>
<dbReference type="GeneID" id="24595154"/>
<evidence type="ECO:0000256" key="13">
    <source>
        <dbReference type="SAM" id="Phobius"/>
    </source>
</evidence>
<dbReference type="AlphaFoldDB" id="A0A095CAK8"/>
<evidence type="ECO:0000256" key="11">
    <source>
        <dbReference type="ARBA" id="ARBA00023303"/>
    </source>
</evidence>
<dbReference type="InterPro" id="IPR003131">
    <property type="entry name" value="T1-type_BTB"/>
</dbReference>
<dbReference type="Gene3D" id="3.30.710.10">
    <property type="entry name" value="Potassium Channel Kv1.1, Chain A"/>
    <property type="match status" value="1"/>
</dbReference>
<feature type="region of interest" description="Disordered" evidence="12">
    <location>
        <begin position="60"/>
        <end position="79"/>
    </location>
</feature>
<evidence type="ECO:0000256" key="7">
    <source>
        <dbReference type="ARBA" id="ARBA00022958"/>
    </source>
</evidence>
<keyword evidence="8 13" id="KW-1133">Transmembrane helix</keyword>
<dbReference type="Gene3D" id="1.10.287.70">
    <property type="match status" value="1"/>
</dbReference>
<feature type="domain" description="BTB" evidence="14">
    <location>
        <begin position="157"/>
        <end position="265"/>
    </location>
</feature>
<evidence type="ECO:0000256" key="6">
    <source>
        <dbReference type="ARBA" id="ARBA00022882"/>
    </source>
</evidence>
<keyword evidence="11" id="KW-0407">Ion channel</keyword>
<evidence type="ECO:0000256" key="12">
    <source>
        <dbReference type="SAM" id="MobiDB-lite"/>
    </source>
</evidence>
<dbReference type="GO" id="GO:0051260">
    <property type="term" value="P:protein homooligomerization"/>
    <property type="evidence" value="ECO:0007669"/>
    <property type="project" value="InterPro"/>
</dbReference>
<feature type="transmembrane region" description="Helical" evidence="13">
    <location>
        <begin position="468"/>
        <end position="489"/>
    </location>
</feature>
<keyword evidence="17" id="KW-1185">Reference proteome</keyword>
<feature type="transmembrane region" description="Helical" evidence="13">
    <location>
        <begin position="313"/>
        <end position="335"/>
    </location>
</feature>
<dbReference type="KEGG" id="shx:MS3_00003287"/>
<dbReference type="EMBL" id="KL251205">
    <property type="protein sequence ID" value="KGB39448.1"/>
    <property type="molecule type" value="Genomic_DNA"/>
</dbReference>
<evidence type="ECO:0000313" key="16">
    <source>
        <dbReference type="EMBL" id="KGB39448.1"/>
    </source>
</evidence>
<dbReference type="SUPFAM" id="SSF81324">
    <property type="entry name" value="Voltage-gated potassium channels"/>
    <property type="match status" value="1"/>
</dbReference>
<reference evidence="16" key="1">
    <citation type="journal article" date="2012" name="Nat. Genet.">
        <title>Whole-genome sequence of Schistosoma haematobium.</title>
        <authorList>
            <person name="Young N.D."/>
            <person name="Jex A.R."/>
            <person name="Li B."/>
            <person name="Liu S."/>
            <person name="Yang L."/>
            <person name="Xiong Z."/>
            <person name="Li Y."/>
            <person name="Cantacessi C."/>
            <person name="Hall R.S."/>
            <person name="Xu X."/>
            <person name="Chen F."/>
            <person name="Wu X."/>
            <person name="Zerlotini A."/>
            <person name="Oliveira G."/>
            <person name="Hofmann A."/>
            <person name="Zhang G."/>
            <person name="Fang X."/>
            <person name="Kang Y."/>
            <person name="Campbell B.E."/>
            <person name="Loukas A."/>
            <person name="Ranganathan S."/>
            <person name="Rollinson D."/>
            <person name="Rinaldi G."/>
            <person name="Brindley P.J."/>
            <person name="Yang H."/>
            <person name="Wang J."/>
            <person name="Wang J."/>
            <person name="Gasser R.B."/>
        </authorList>
    </citation>
    <scope>NUCLEOTIDE SEQUENCE [LARGE SCALE GENOMIC DNA]</scope>
</reference>
<dbReference type="Gene3D" id="1.20.120.350">
    <property type="entry name" value="Voltage-gated potassium channels. Chain C"/>
    <property type="match status" value="1"/>
</dbReference>
<keyword evidence="5" id="KW-0631">Potassium channel</keyword>
<evidence type="ECO:0000256" key="5">
    <source>
        <dbReference type="ARBA" id="ARBA00022826"/>
    </source>
</evidence>
<dbReference type="Proteomes" id="UP000471633">
    <property type="component" value="Unassembled WGS sequence"/>
</dbReference>
<dbReference type="PRINTS" id="PR01491">
    <property type="entry name" value="KVCHANNEL"/>
</dbReference>
<dbReference type="STRING" id="6185.A0A095CAK8"/>
<keyword evidence="7" id="KW-0630">Potassium</keyword>
<sequence>MEITWNNNTNSNTVTTNSSVPNITETVFTNNNTVGPNDTPNVIPNSDSNILMNDRVSGNDVKVTENGEGVNGLRKPRRKTSHAHLLKSKTFYKTVDRFLGRNLPLKQVTNAYKSHLASNNQLPSVDHISVRSRDSITDILEKSVYIPAFLRARKHHCRVVLNVGGERHEVMWKTLRRLPLSRLGRLSISNNPAELAQLFDSYSNEKNELYFDRYARSFGSILGVYRTGHLHFLEDICVVAFKNDLFYWGINEYQLETCCYYKYYLKKEQVQEELKKTREINLSQAQEERFGTGRWATLQKYVWDLVEKPQTSMAARIFAVISIAFIILSIIGLNLSTIPELRGNSSGINHDNHTTSNADYVNEHLETLESICTIWFTVEYALRLSVAPNKCTFIKSPMNLIDVIAILPYYFSVIFEVWLHSPLDSLVSMRKIVQMFRILRILRVFKLARHSQGLQALGYTLKQSYKELGLLMLFVVLVVLLFSSLAYFAEKDDNKNEFQSIPATFWWAIITMTTVGYGDITPKTVLGKVIGSVCCICGVLVVGLPIPIIVNNFAAFYHDQMRREKVLKRQEAHNEGCQLGDTNFLKKSNISQKALYNKRSFNVIRDRYSLGSIKSENAIERDYHSNYNSCCNKLTSEKERNFINKEIGIINPSDNLIRYKQVSLSVNDVDSMACGEYYS</sequence>
<dbReference type="SMART" id="SM00225">
    <property type="entry name" value="BTB"/>
    <property type="match status" value="1"/>
</dbReference>
<feature type="transmembrane region" description="Helical" evidence="13">
    <location>
        <begin position="530"/>
        <end position="557"/>
    </location>
</feature>
<gene>
    <name evidence="15" type="primary">KCNB1_1</name>
    <name evidence="15" type="ORF">MS3_00003287</name>
    <name evidence="16" type="ORF">MS3_07877</name>
</gene>
<dbReference type="Pfam" id="PF02214">
    <property type="entry name" value="BTB_2"/>
    <property type="match status" value="1"/>
</dbReference>
<keyword evidence="10 13" id="KW-0472">Membrane</keyword>
<accession>A0A095CAK8</accession>
<comment type="subcellular location">
    <subcellularLocation>
        <location evidence="1">Membrane</location>
        <topology evidence="1">Multi-pass membrane protein</topology>
    </subcellularLocation>
</comment>
<evidence type="ECO:0000313" key="15">
    <source>
        <dbReference type="EMBL" id="KAH9590711.1"/>
    </source>
</evidence>
<dbReference type="PRINTS" id="PR01494">
    <property type="entry name" value="KV9CHANNEL"/>
</dbReference>
<dbReference type="EMBL" id="AMPZ03000002">
    <property type="protein sequence ID" value="KAH9590711.1"/>
    <property type="molecule type" value="Genomic_DNA"/>
</dbReference>
<evidence type="ECO:0000256" key="3">
    <source>
        <dbReference type="ARBA" id="ARBA00022538"/>
    </source>
</evidence>